<dbReference type="Pfam" id="PF14247">
    <property type="entry name" value="DUF4344"/>
    <property type="match status" value="1"/>
</dbReference>
<organism evidence="3 4">
    <name type="scientific">Streptomyces monticola</name>
    <dbReference type="NCBI Taxonomy" id="2666263"/>
    <lineage>
        <taxon>Bacteria</taxon>
        <taxon>Bacillati</taxon>
        <taxon>Actinomycetota</taxon>
        <taxon>Actinomycetes</taxon>
        <taxon>Kitasatosporales</taxon>
        <taxon>Streptomycetaceae</taxon>
        <taxon>Streptomyces</taxon>
    </lineage>
</organism>
<evidence type="ECO:0000313" key="4">
    <source>
        <dbReference type="Proteomes" id="UP001596523"/>
    </source>
</evidence>
<evidence type="ECO:0000256" key="1">
    <source>
        <dbReference type="SAM" id="MobiDB-lite"/>
    </source>
</evidence>
<protein>
    <submittedName>
        <fullName evidence="3">DUF4344 domain-containing metallopeptidase</fullName>
    </submittedName>
</protein>
<dbReference type="PROSITE" id="PS51257">
    <property type="entry name" value="PROKAR_LIPOPROTEIN"/>
    <property type="match status" value="1"/>
</dbReference>
<feature type="region of interest" description="Disordered" evidence="1">
    <location>
        <begin position="27"/>
        <end position="64"/>
    </location>
</feature>
<evidence type="ECO:0000256" key="2">
    <source>
        <dbReference type="SAM" id="SignalP"/>
    </source>
</evidence>
<sequence length="310" mass="32932">MPDAVRLARAVAATALTLAAASACSSGGAASSPAATPPAREPAARFAPTDPASTGASPGDGRLEAVYEPGMTKANQREEATLSKNKVLEGIAKYGNDRIRLPYVVGVTAANCGGDGDASWRSFQHEIQFCYEFAESARKIYEKADGRGDGQGKKPSAAQVDDSVAGFTNGIVFHELGHALIDMYDLPATGKEEDAVDQLSVLLLATGDDQHARYALDTSKAWGGFAQADEADGSASKRLEAYAAEHSLNAQRHFNWACWLYGSNPRAHAELVRDKDRPGGALPESRAGSCANEFNRIKKAWTTLLKPYVK</sequence>
<keyword evidence="4" id="KW-1185">Reference proteome</keyword>
<name>A0ABW2JDZ8_9ACTN</name>
<feature type="signal peptide" evidence="2">
    <location>
        <begin position="1"/>
        <end position="25"/>
    </location>
</feature>
<reference evidence="4" key="1">
    <citation type="journal article" date="2019" name="Int. J. Syst. Evol. Microbiol.">
        <title>The Global Catalogue of Microorganisms (GCM) 10K type strain sequencing project: providing services to taxonomists for standard genome sequencing and annotation.</title>
        <authorList>
            <consortium name="The Broad Institute Genomics Platform"/>
            <consortium name="The Broad Institute Genome Sequencing Center for Infectious Disease"/>
            <person name="Wu L."/>
            <person name="Ma J."/>
        </authorList>
    </citation>
    <scope>NUCLEOTIDE SEQUENCE [LARGE SCALE GENOMIC DNA]</scope>
    <source>
        <strain evidence="4">SYNS20</strain>
    </source>
</reference>
<proteinExistence type="predicted"/>
<keyword evidence="2" id="KW-0732">Signal</keyword>
<comment type="caution">
    <text evidence="3">The sequence shown here is derived from an EMBL/GenBank/DDBJ whole genome shotgun (WGS) entry which is preliminary data.</text>
</comment>
<gene>
    <name evidence="3" type="ORF">ACFQVC_06855</name>
</gene>
<feature type="chain" id="PRO_5046046724" evidence="2">
    <location>
        <begin position="26"/>
        <end position="310"/>
    </location>
</feature>
<dbReference type="Proteomes" id="UP001596523">
    <property type="component" value="Unassembled WGS sequence"/>
</dbReference>
<dbReference type="EMBL" id="JBHTCF010000002">
    <property type="protein sequence ID" value="MFC7303932.1"/>
    <property type="molecule type" value="Genomic_DNA"/>
</dbReference>
<dbReference type="InterPro" id="IPR025644">
    <property type="entry name" value="DUF4344"/>
</dbReference>
<accession>A0ABW2JDZ8</accession>
<evidence type="ECO:0000313" key="3">
    <source>
        <dbReference type="EMBL" id="MFC7303932.1"/>
    </source>
</evidence>
<dbReference type="RefSeq" id="WP_381827610.1">
    <property type="nucleotide sequence ID" value="NZ_JBHTCF010000002.1"/>
</dbReference>